<evidence type="ECO:0008006" key="5">
    <source>
        <dbReference type="Google" id="ProtNLM"/>
    </source>
</evidence>
<accession>A0A1M5I1Q9</accession>
<keyword evidence="1" id="KW-0472">Membrane</keyword>
<evidence type="ECO:0000313" key="4">
    <source>
        <dbReference type="Proteomes" id="UP000190675"/>
    </source>
</evidence>
<reference evidence="3 4" key="1">
    <citation type="submission" date="2016-11" db="EMBL/GenBank/DDBJ databases">
        <authorList>
            <person name="Jaros S."/>
            <person name="Januszkiewicz K."/>
            <person name="Wedrychowicz H."/>
        </authorList>
    </citation>
    <scope>NUCLEOTIDE SEQUENCE [LARGE SCALE GENOMIC DNA]</scope>
    <source>
        <strain evidence="3 4">GAS242</strain>
    </source>
</reference>
<dbReference type="InterPro" id="IPR009642">
    <property type="entry name" value="DUF1236"/>
</dbReference>
<feature type="signal peptide" evidence="2">
    <location>
        <begin position="1"/>
        <end position="23"/>
    </location>
</feature>
<proteinExistence type="predicted"/>
<evidence type="ECO:0000256" key="1">
    <source>
        <dbReference type="SAM" id="Phobius"/>
    </source>
</evidence>
<sequence length="138" mass="14695">MIRRFIGIATVVAAVALPVAVQAQGVPGGVERGSRDGERAAGPVGAVVGGVIGGVVGGVAGVLGVDQRPRFHSYVAGRHVPSYQYREDVRVGVVLPEEGVTYYDVPPEYGVRDYRYTVVNSRTVLVDPRTHRIVEVVE</sequence>
<dbReference type="Proteomes" id="UP000190675">
    <property type="component" value="Chromosome I"/>
</dbReference>
<feature type="transmembrane region" description="Helical" evidence="1">
    <location>
        <begin position="47"/>
        <end position="65"/>
    </location>
</feature>
<dbReference type="AlphaFoldDB" id="A0A1M5I1Q9"/>
<gene>
    <name evidence="3" type="ORF">SAMN05444169_1213</name>
</gene>
<dbReference type="RefSeq" id="WP_079565174.1">
    <property type="nucleotide sequence ID" value="NZ_LT670818.1"/>
</dbReference>
<evidence type="ECO:0000313" key="3">
    <source>
        <dbReference type="EMBL" id="SHG22092.1"/>
    </source>
</evidence>
<dbReference type="OrthoDB" id="102964at2"/>
<evidence type="ECO:0000256" key="2">
    <source>
        <dbReference type="SAM" id="SignalP"/>
    </source>
</evidence>
<keyword evidence="1" id="KW-1133">Transmembrane helix</keyword>
<dbReference type="EMBL" id="LT670818">
    <property type="protein sequence ID" value="SHG22092.1"/>
    <property type="molecule type" value="Genomic_DNA"/>
</dbReference>
<protein>
    <recommendedName>
        <fullName evidence="5">DUF1236 domain-containing protein</fullName>
    </recommendedName>
</protein>
<dbReference type="Pfam" id="PF06823">
    <property type="entry name" value="DUF1236"/>
    <property type="match status" value="1"/>
</dbReference>
<organism evidence="3 4">
    <name type="scientific">Bradyrhizobium erythrophlei</name>
    <dbReference type="NCBI Taxonomy" id="1437360"/>
    <lineage>
        <taxon>Bacteria</taxon>
        <taxon>Pseudomonadati</taxon>
        <taxon>Pseudomonadota</taxon>
        <taxon>Alphaproteobacteria</taxon>
        <taxon>Hyphomicrobiales</taxon>
        <taxon>Nitrobacteraceae</taxon>
        <taxon>Bradyrhizobium</taxon>
    </lineage>
</organism>
<feature type="chain" id="PRO_5012544851" description="DUF1236 domain-containing protein" evidence="2">
    <location>
        <begin position="24"/>
        <end position="138"/>
    </location>
</feature>
<keyword evidence="2" id="KW-0732">Signal</keyword>
<name>A0A1M5I1Q9_9BRAD</name>
<keyword evidence="1" id="KW-0812">Transmembrane</keyword>